<sequence>MHCYLLTIIPSNRAFRPPECRQSCQCSNISSINEIPSIIQDVKVDTHGPHMLPSNNTQGLHVHSSALPQATVDDSAKLNC</sequence>
<reference evidence="1" key="2">
    <citation type="journal article" date="2015" name="Data Brief">
        <title>Shoot transcriptome of the giant reed, Arundo donax.</title>
        <authorList>
            <person name="Barrero R.A."/>
            <person name="Guerrero F.D."/>
            <person name="Moolhuijzen P."/>
            <person name="Goolsby J.A."/>
            <person name="Tidwell J."/>
            <person name="Bellgard S.E."/>
            <person name="Bellgard M.I."/>
        </authorList>
    </citation>
    <scope>NUCLEOTIDE SEQUENCE</scope>
    <source>
        <tissue evidence="1">Shoot tissue taken approximately 20 cm above the soil surface</tissue>
    </source>
</reference>
<dbReference type="EMBL" id="GBRH01176093">
    <property type="protein sequence ID" value="JAE21803.1"/>
    <property type="molecule type" value="Transcribed_RNA"/>
</dbReference>
<accession>A0A0A9GM89</accession>
<reference evidence="1" key="1">
    <citation type="submission" date="2014-09" db="EMBL/GenBank/DDBJ databases">
        <authorList>
            <person name="Magalhaes I.L.F."/>
            <person name="Oliveira U."/>
            <person name="Santos F.R."/>
            <person name="Vidigal T.H.D.A."/>
            <person name="Brescovit A.D."/>
            <person name="Santos A.J."/>
        </authorList>
    </citation>
    <scope>NUCLEOTIDE SEQUENCE</scope>
    <source>
        <tissue evidence="1">Shoot tissue taken approximately 20 cm above the soil surface</tissue>
    </source>
</reference>
<name>A0A0A9GM89_ARUDO</name>
<organism evidence="1">
    <name type="scientific">Arundo donax</name>
    <name type="common">Giant reed</name>
    <name type="synonym">Donax arundinaceus</name>
    <dbReference type="NCBI Taxonomy" id="35708"/>
    <lineage>
        <taxon>Eukaryota</taxon>
        <taxon>Viridiplantae</taxon>
        <taxon>Streptophyta</taxon>
        <taxon>Embryophyta</taxon>
        <taxon>Tracheophyta</taxon>
        <taxon>Spermatophyta</taxon>
        <taxon>Magnoliopsida</taxon>
        <taxon>Liliopsida</taxon>
        <taxon>Poales</taxon>
        <taxon>Poaceae</taxon>
        <taxon>PACMAD clade</taxon>
        <taxon>Arundinoideae</taxon>
        <taxon>Arundineae</taxon>
        <taxon>Arundo</taxon>
    </lineage>
</organism>
<evidence type="ECO:0000313" key="1">
    <source>
        <dbReference type="EMBL" id="JAE21803.1"/>
    </source>
</evidence>
<proteinExistence type="predicted"/>
<dbReference type="AlphaFoldDB" id="A0A0A9GM89"/>
<protein>
    <submittedName>
        <fullName evidence="1">Uncharacterized protein</fullName>
    </submittedName>
</protein>